<dbReference type="AlphaFoldDB" id="A0A8J6QIL1"/>
<evidence type="ECO:0000313" key="2">
    <source>
        <dbReference type="Proteomes" id="UP000638014"/>
    </source>
</evidence>
<dbReference type="Proteomes" id="UP000638014">
    <property type="component" value="Unassembled WGS sequence"/>
</dbReference>
<dbReference type="RefSeq" id="WP_191143783.1">
    <property type="nucleotide sequence ID" value="NZ_JACXAF010000004.1"/>
</dbReference>
<protein>
    <submittedName>
        <fullName evidence="1">Uncharacterized protein</fullName>
    </submittedName>
</protein>
<accession>A0A8J6QIL1</accession>
<comment type="caution">
    <text evidence="1">The sequence shown here is derived from an EMBL/GenBank/DDBJ whole genome shotgun (WGS) entry which is preliminary data.</text>
</comment>
<organism evidence="1 2">
    <name type="scientific">Neiella litorisoli</name>
    <dbReference type="NCBI Taxonomy" id="2771431"/>
    <lineage>
        <taxon>Bacteria</taxon>
        <taxon>Pseudomonadati</taxon>
        <taxon>Pseudomonadota</taxon>
        <taxon>Gammaproteobacteria</taxon>
        <taxon>Alteromonadales</taxon>
        <taxon>Echinimonadaceae</taxon>
        <taxon>Neiella</taxon>
    </lineage>
</organism>
<gene>
    <name evidence="1" type="ORF">IC617_04470</name>
</gene>
<dbReference type="EMBL" id="JACXAF010000004">
    <property type="protein sequence ID" value="MBD1388676.1"/>
    <property type="molecule type" value="Genomic_DNA"/>
</dbReference>
<name>A0A8J6QIL1_9GAMM</name>
<proteinExistence type="predicted"/>
<sequence>MHHSTSNKLATLLQLNKALIPALLCSSALTLTTACSSPQSAVTAATETSASALTEQAFFEQRTALIIKHSHHDGTFAALQGLVNPQDPESAEYWRWRIDQYLYGQYPEYQPIYDAYTAGKSFREIYALPEENLGPKKKLPSKLPALPAGHFSDNLQGNPHTGWHDFSNNKVYIVYQGKLTDPYIASYDLTTQQWDGPYKAAESTLSKGDRKIDSHGRPVIEQDSLGHFHIIYGGHGGEREDGLNPMSFDTPHAGGRMLHVVSEKPNDISSFKQVNDITPFASYTASHKMANGDIYLFTRAGTHKSPWVYYKMKSGNKTFEPPVEITWPTPQIGDPITVDTHYIKPEKVSDTEIAISYLWHACNFKEIHNKQNYGRLNAYYMKLDTTDDTFYNANNEKLTLPITIAASNQMTLAYDSEKHGETSFSTTPLVLENGQAAVAYQVRAPGIREWRMTSFADGKWTHSQPLPGTENRTLTDSTGKPVANMINLELVGGNSSSNQAMVLYKTSKGDAVFASASRANANSQDWRIVEDHLSVAKARMEMSPVRNETGDTVAVILNVRKGAAQRLYLWQDGKFQPKG</sequence>
<reference evidence="1" key="1">
    <citation type="submission" date="2020-09" db="EMBL/GenBank/DDBJ databases">
        <title>A novel bacterium of genus Neiella, isolated from South China Sea.</title>
        <authorList>
            <person name="Huang H."/>
            <person name="Mo K."/>
            <person name="Hu Y."/>
        </authorList>
    </citation>
    <scope>NUCLEOTIDE SEQUENCE</scope>
    <source>
        <strain evidence="1">HB171785</strain>
    </source>
</reference>
<keyword evidence="2" id="KW-1185">Reference proteome</keyword>
<evidence type="ECO:0000313" key="1">
    <source>
        <dbReference type="EMBL" id="MBD1388676.1"/>
    </source>
</evidence>